<dbReference type="Proteomes" id="UP000095229">
    <property type="component" value="Unassembled WGS sequence"/>
</dbReference>
<reference evidence="2 3" key="1">
    <citation type="submission" date="2016-02" db="EMBL/GenBank/DDBJ databases">
        <title>Secondary metabolites in Legionella.</title>
        <authorList>
            <person name="Tobias N.J."/>
            <person name="Bode H.B."/>
        </authorList>
    </citation>
    <scope>NUCLEOTIDE SEQUENCE [LARGE SCALE GENOMIC DNA]</scope>
    <source>
        <strain evidence="2 3">DSM 19216</strain>
    </source>
</reference>
<keyword evidence="3" id="KW-1185">Reference proteome</keyword>
<dbReference type="InterPro" id="IPR019925">
    <property type="entry name" value="DNA_repair_protein_predicted"/>
</dbReference>
<dbReference type="SUPFAM" id="SSF52540">
    <property type="entry name" value="P-loop containing nucleoside triphosphate hydrolases"/>
    <property type="match status" value="1"/>
</dbReference>
<sequence length="846" mass="97822">MAIHTITDKEQLFLLLTQKATALTPNNRLSEAMLQYYFIKCRKQTIDKPKCMPFRVALVKAYQQLNFINPHITHPTLLNSTQCQYLWRQMIQAETSITYSEGLLQSIISAWERCQLWQINMEDPAFYYTAQTRQFQQWWQLFDKKLKQNHLITEYQLVPYLLNANSSLFSQDVVWICFDDFTPQQVLLQEHLTRKGFAQYQYDLKKKSSRTEVFAAQDTKEEYQQLMAWLHLKIQEGNQSIGVVVPNLEQESNSLQRILAHHFEPSYFNISLGQSLNNFPLVAHALCWLNLDDTYLNPHQAGLLLQSAYLGGSKEEFQGRSEYLQEGVLLENHAIELNHFREELHAYAPKLATLLNNLTPYPQEAAVEEWILLFQKRLNTLGFPGDYTLSSENYQCLNRFIALFDELRQFSLLSSRFTKSEALEIVRYLSENTIFQAQKTNAPIQISGLLEASGCEFDSLWIMGLTDQCLPQKVQLSAFIPPQLQRELCMPHSLPARELQFARQILQRLQNSADSIVLSYAQLHADTPNLPCSLIAGFSSFALLPTDYEANKTSGLITIEECFHIPLLAEENIYGGTAILSNQAKCPFKAFAEHRLRAKTSLQTTDGLDNKKRGQIIHKVMELLWQKLENQHNLLHLANDILEQYIDSSIDTVLTSLKKQHCDSFPDSIREVEYTRLKRMVHTCLEWEKQRPPFSIAAIEQSYAINLAGLDFQVRVDRLDQVEDKKWVIDYKSTLPSSKPWNEERPKESQLLLYALLDEQINTLLLLQLKTGKISCSGLSEEKYNISGISPLKKEETWAECRELWQKQLTDLAKEFQEGYCAPQPAHLTICQQCDFQNLCRFHGEE</sequence>
<dbReference type="InterPro" id="IPR011335">
    <property type="entry name" value="Restrct_endonuc-II-like"/>
</dbReference>
<name>A0A1E5JTR7_9GAMM</name>
<proteinExistence type="predicted"/>
<dbReference type="SUPFAM" id="SSF52980">
    <property type="entry name" value="Restriction endonuclease-like"/>
    <property type="match status" value="1"/>
</dbReference>
<comment type="caution">
    <text evidence="2">The sequence shown here is derived from an EMBL/GenBank/DDBJ whole genome shotgun (WGS) entry which is preliminary data.</text>
</comment>
<dbReference type="InterPro" id="IPR027417">
    <property type="entry name" value="P-loop_NTPase"/>
</dbReference>
<dbReference type="NCBIfam" id="TIGR03623">
    <property type="entry name" value="probable DNA repair protein"/>
    <property type="match status" value="1"/>
</dbReference>
<gene>
    <name evidence="2" type="ORF">lpari_01171</name>
</gene>
<evidence type="ECO:0000259" key="1">
    <source>
        <dbReference type="Pfam" id="PF12705"/>
    </source>
</evidence>
<feature type="domain" description="PD-(D/E)XK endonuclease-like" evidence="1">
    <location>
        <begin position="584"/>
        <end position="841"/>
    </location>
</feature>
<protein>
    <recommendedName>
        <fullName evidence="1">PD-(D/E)XK endonuclease-like domain-containing protein</fullName>
    </recommendedName>
</protein>
<dbReference type="AlphaFoldDB" id="A0A1E5JTR7"/>
<dbReference type="Pfam" id="PF12705">
    <property type="entry name" value="PDDEXK_1"/>
    <property type="match status" value="1"/>
</dbReference>
<dbReference type="RefSeq" id="WP_058517554.1">
    <property type="nucleotide sequence ID" value="NZ_CAAAIE010000007.1"/>
</dbReference>
<dbReference type="EMBL" id="LSOG01000037">
    <property type="protein sequence ID" value="OEH47793.1"/>
    <property type="molecule type" value="Genomic_DNA"/>
</dbReference>
<accession>A0A1E5JTR7</accession>
<dbReference type="InterPro" id="IPR011604">
    <property type="entry name" value="PDDEXK-like_dom_sf"/>
</dbReference>
<dbReference type="OrthoDB" id="9761147at2"/>
<dbReference type="InterPro" id="IPR038726">
    <property type="entry name" value="PDDEXK_AddAB-type"/>
</dbReference>
<dbReference type="PATRIC" id="fig|45071.6.peg.1825"/>
<dbReference type="STRING" id="45071.Lpar_1701"/>
<evidence type="ECO:0000313" key="3">
    <source>
        <dbReference type="Proteomes" id="UP000095229"/>
    </source>
</evidence>
<organism evidence="2 3">
    <name type="scientific">Legionella parisiensis</name>
    <dbReference type="NCBI Taxonomy" id="45071"/>
    <lineage>
        <taxon>Bacteria</taxon>
        <taxon>Pseudomonadati</taxon>
        <taxon>Pseudomonadota</taxon>
        <taxon>Gammaproteobacteria</taxon>
        <taxon>Legionellales</taxon>
        <taxon>Legionellaceae</taxon>
        <taxon>Legionella</taxon>
    </lineage>
</organism>
<evidence type="ECO:0000313" key="2">
    <source>
        <dbReference type="EMBL" id="OEH47793.1"/>
    </source>
</evidence>
<dbReference type="Gene3D" id="3.90.320.10">
    <property type="match status" value="1"/>
</dbReference>